<name>A0A193SF04_KLEPN</name>
<reference evidence="1" key="2">
    <citation type="submission" date="2016-06" db="EMBL/GenBank/DDBJ databases">
        <title>Towards a vaccine: An investigation of Klebsiella pneumoniae surface antigens.</title>
        <authorList>
            <person name="Follador R."/>
            <person name="Heinz E."/>
            <person name="Wyres K.L."/>
            <person name="Ellington M.J."/>
            <person name="Kowarik M."/>
            <person name="Holt K.E."/>
            <person name="Thomson N.R."/>
        </authorList>
    </citation>
    <scope>NUCLEOTIDE SEQUENCE</scope>
    <source>
        <strain evidence="1">AKPRH103996</strain>
    </source>
</reference>
<sequence length="398" mass="46358">MIKNVVLLSTADWENPFWTNKQHVAVELAKQGINVFYIDSLGLRAPSASRSDFKRISNRLKKSFSGPKHRRNNIWVWSPIILPWHKYGIVRFLNKIYIKSFLYHYLTKLKIKPSETVFWTYNPITTRLVDLRGFQHVIYHCVDEIKEQPGMPTDVIEKAEKDLLQNANIVFATSKKLYETRKDICKEIHYHSNVSDYNHFNTALTTEFDIPSDLAGISGPKLGFIGAISNYKIDFNLLKYIAENRPEYKIILIGEVGEGEPGTNVDELRKYKNIYFLGPKNYLQLPTYLSFMNVALLPNNINSYTDNMFPMKFFEYLSAGRKVVSVNLKSLYDFRDYCSLSETYQDFVDNIDKLISGDVISLEKRLSLAREYTYETRTKKMIEIINENLNKNNLSRNV</sequence>
<accession>A0A193SF04</accession>
<dbReference type="EMBL" id="LT174591">
    <property type="protein sequence ID" value="CZQ25163.1"/>
    <property type="molecule type" value="Genomic_DNA"/>
</dbReference>
<proteinExistence type="predicted"/>
<dbReference type="Gene3D" id="3.40.50.2000">
    <property type="entry name" value="Glycogen Phosphorylase B"/>
    <property type="match status" value="1"/>
</dbReference>
<reference evidence="1" key="1">
    <citation type="submission" date="2016-02" db="EMBL/GenBank/DDBJ databases">
        <authorList>
            <person name="Wen L."/>
            <person name="He K."/>
            <person name="Yang H."/>
        </authorList>
    </citation>
    <scope>NUCLEOTIDE SEQUENCE</scope>
    <source>
        <strain evidence="1">AKPRH103996</strain>
    </source>
</reference>
<keyword evidence="1" id="KW-0808">Transferase</keyword>
<dbReference type="Gene3D" id="3.40.50.11010">
    <property type="match status" value="1"/>
</dbReference>
<dbReference type="RefSeq" id="WP_032436652.1">
    <property type="nucleotide sequence ID" value="NZ_CAAGWI010000018.1"/>
</dbReference>
<evidence type="ECO:0000313" key="1">
    <source>
        <dbReference type="EMBL" id="CZQ25163.1"/>
    </source>
</evidence>
<organism evidence="1">
    <name type="scientific">Klebsiella pneumoniae</name>
    <dbReference type="NCBI Taxonomy" id="573"/>
    <lineage>
        <taxon>Bacteria</taxon>
        <taxon>Pseudomonadati</taxon>
        <taxon>Pseudomonadota</taxon>
        <taxon>Gammaproteobacteria</taxon>
        <taxon>Enterobacterales</taxon>
        <taxon>Enterobacteriaceae</taxon>
        <taxon>Klebsiella/Raoultella group</taxon>
        <taxon>Klebsiella</taxon>
        <taxon>Klebsiella pneumoniae complex</taxon>
    </lineage>
</organism>
<protein>
    <submittedName>
        <fullName evidence="1">PEP-CTERM/exosortase A-associated glycosyltransferase</fullName>
    </submittedName>
</protein>
<dbReference type="AlphaFoldDB" id="A0A193SF04"/>
<dbReference type="GO" id="GO:0016740">
    <property type="term" value="F:transferase activity"/>
    <property type="evidence" value="ECO:0007669"/>
    <property type="project" value="UniProtKB-KW"/>
</dbReference>
<dbReference type="SUPFAM" id="SSF53756">
    <property type="entry name" value="UDP-Glycosyltransferase/glycogen phosphorylase"/>
    <property type="match status" value="1"/>
</dbReference>
<gene>
    <name evidence="1" type="primary">wcuQ</name>
</gene>